<proteinExistence type="predicted"/>
<reference evidence="2" key="1">
    <citation type="submission" date="2022-11" db="UniProtKB">
        <authorList>
            <consortium name="WormBaseParasite"/>
        </authorList>
    </citation>
    <scope>IDENTIFICATION</scope>
</reference>
<accession>A0A915L4D7</accession>
<sequence length="59" mass="6865">MSNDQSDQLDDFSQLLCYSMPNNTSANYVTQHDLSLIQIEKQLLCLIIYILHWCLYPLG</sequence>
<dbReference type="AlphaFoldDB" id="A0A915L4D7"/>
<name>A0A915L4D7_ROMCU</name>
<protein>
    <submittedName>
        <fullName evidence="2">Uncharacterized protein</fullName>
    </submittedName>
</protein>
<organism evidence="1 2">
    <name type="scientific">Romanomermis culicivorax</name>
    <name type="common">Nematode worm</name>
    <dbReference type="NCBI Taxonomy" id="13658"/>
    <lineage>
        <taxon>Eukaryota</taxon>
        <taxon>Metazoa</taxon>
        <taxon>Ecdysozoa</taxon>
        <taxon>Nematoda</taxon>
        <taxon>Enoplea</taxon>
        <taxon>Dorylaimia</taxon>
        <taxon>Mermithida</taxon>
        <taxon>Mermithoidea</taxon>
        <taxon>Mermithidae</taxon>
        <taxon>Romanomermis</taxon>
    </lineage>
</organism>
<keyword evidence="1" id="KW-1185">Reference proteome</keyword>
<dbReference type="WBParaSite" id="nRc.2.0.1.t44640-RA">
    <property type="protein sequence ID" value="nRc.2.0.1.t44640-RA"/>
    <property type="gene ID" value="nRc.2.0.1.g44640"/>
</dbReference>
<dbReference type="Proteomes" id="UP000887565">
    <property type="component" value="Unplaced"/>
</dbReference>
<evidence type="ECO:0000313" key="2">
    <source>
        <dbReference type="WBParaSite" id="nRc.2.0.1.t44640-RA"/>
    </source>
</evidence>
<evidence type="ECO:0000313" key="1">
    <source>
        <dbReference type="Proteomes" id="UP000887565"/>
    </source>
</evidence>